<proteinExistence type="predicted"/>
<dbReference type="Proteomes" id="UP001597168">
    <property type="component" value="Unassembled WGS sequence"/>
</dbReference>
<dbReference type="RefSeq" id="WP_380718746.1">
    <property type="nucleotide sequence ID" value="NZ_JBHTLK010000003.1"/>
</dbReference>
<evidence type="ECO:0000313" key="1">
    <source>
        <dbReference type="EMBL" id="MFD1145731.1"/>
    </source>
</evidence>
<evidence type="ECO:0008006" key="3">
    <source>
        <dbReference type="Google" id="ProtNLM"/>
    </source>
</evidence>
<dbReference type="EMBL" id="JBHTLK010000003">
    <property type="protein sequence ID" value="MFD1145731.1"/>
    <property type="molecule type" value="Genomic_DNA"/>
</dbReference>
<protein>
    <recommendedName>
        <fullName evidence="3">Immunity protein 53 of polymorphic toxin system</fullName>
    </recommendedName>
</protein>
<comment type="caution">
    <text evidence="1">The sequence shown here is derived from an EMBL/GenBank/DDBJ whole genome shotgun (WGS) entry which is preliminary data.</text>
</comment>
<name>A0ABW3QLF4_9PSEU</name>
<keyword evidence="2" id="KW-1185">Reference proteome</keyword>
<organism evidence="1 2">
    <name type="scientific">Saccharothrix hoggarensis</name>
    <dbReference type="NCBI Taxonomy" id="913853"/>
    <lineage>
        <taxon>Bacteria</taxon>
        <taxon>Bacillati</taxon>
        <taxon>Actinomycetota</taxon>
        <taxon>Actinomycetes</taxon>
        <taxon>Pseudonocardiales</taxon>
        <taxon>Pseudonocardiaceae</taxon>
        <taxon>Saccharothrix</taxon>
    </lineage>
</organism>
<evidence type="ECO:0000313" key="2">
    <source>
        <dbReference type="Proteomes" id="UP001597168"/>
    </source>
</evidence>
<reference evidence="2" key="1">
    <citation type="journal article" date="2019" name="Int. J. Syst. Evol. Microbiol.">
        <title>The Global Catalogue of Microorganisms (GCM) 10K type strain sequencing project: providing services to taxonomists for standard genome sequencing and annotation.</title>
        <authorList>
            <consortium name="The Broad Institute Genomics Platform"/>
            <consortium name="The Broad Institute Genome Sequencing Center for Infectious Disease"/>
            <person name="Wu L."/>
            <person name="Ma J."/>
        </authorList>
    </citation>
    <scope>NUCLEOTIDE SEQUENCE [LARGE SCALE GENOMIC DNA]</scope>
    <source>
        <strain evidence="2">CCUG 60214</strain>
    </source>
</reference>
<accession>A0ABW3QLF4</accession>
<gene>
    <name evidence="1" type="ORF">ACFQ3T_01180</name>
</gene>
<sequence length="71" mass="8034">MSGRTDLTFELDPEGEDAVVDTCWLLTIHTASDEVDVLVSSDGWSFACEDDDGYFEDTVERPRLSEVFREL</sequence>